<feature type="transmembrane region" description="Helical" evidence="6">
    <location>
        <begin position="125"/>
        <end position="142"/>
    </location>
</feature>
<keyword evidence="3 6" id="KW-0812">Transmembrane</keyword>
<evidence type="ECO:0000256" key="5">
    <source>
        <dbReference type="ARBA" id="ARBA00023136"/>
    </source>
</evidence>
<protein>
    <recommendedName>
        <fullName evidence="7">GtrA/DPMS transmembrane domain-containing protein</fullName>
    </recommendedName>
</protein>
<proteinExistence type="inferred from homology"/>
<name>A0A8J3VK59_9ACTN</name>
<gene>
    <name evidence="8" type="ORF">Rhe02_72590</name>
</gene>
<dbReference type="InterPro" id="IPR007267">
    <property type="entry name" value="GtrA_DPMS_TM"/>
</dbReference>
<feature type="domain" description="GtrA/DPMS transmembrane" evidence="7">
    <location>
        <begin position="23"/>
        <end position="148"/>
    </location>
</feature>
<sequence>MVAMTFTSRLLQRFQHLKYELGKFGIVGGLAFILDAAINSTLLFNGMNENKAKIIAAVVSASAAFIGNRFWTWRDRERSGLAREYLLYFFFNAAGLGITLIVLNFSHSVLGSVWPVFTTNMADFLSGQLVGTAFATVFRFWAYRRFVFLAPAAAEVTR</sequence>
<keyword evidence="9" id="KW-1185">Reference proteome</keyword>
<accession>A0A8J3VK59</accession>
<feature type="transmembrane region" description="Helical" evidence="6">
    <location>
        <begin position="85"/>
        <end position="105"/>
    </location>
</feature>
<feature type="transmembrane region" description="Helical" evidence="6">
    <location>
        <begin position="54"/>
        <end position="73"/>
    </location>
</feature>
<evidence type="ECO:0000259" key="7">
    <source>
        <dbReference type="Pfam" id="PF04138"/>
    </source>
</evidence>
<dbReference type="InterPro" id="IPR051401">
    <property type="entry name" value="GtrA_CellWall_Glycosyl"/>
</dbReference>
<evidence type="ECO:0000256" key="6">
    <source>
        <dbReference type="SAM" id="Phobius"/>
    </source>
</evidence>
<dbReference type="AlphaFoldDB" id="A0A8J3VK59"/>
<comment type="caution">
    <text evidence="8">The sequence shown here is derived from an EMBL/GenBank/DDBJ whole genome shotgun (WGS) entry which is preliminary data.</text>
</comment>
<evidence type="ECO:0000313" key="9">
    <source>
        <dbReference type="Proteomes" id="UP000612899"/>
    </source>
</evidence>
<evidence type="ECO:0000256" key="1">
    <source>
        <dbReference type="ARBA" id="ARBA00004141"/>
    </source>
</evidence>
<feature type="transmembrane region" description="Helical" evidence="6">
    <location>
        <begin position="21"/>
        <end position="42"/>
    </location>
</feature>
<reference evidence="8" key="1">
    <citation type="submission" date="2021-01" db="EMBL/GenBank/DDBJ databases">
        <title>Whole genome shotgun sequence of Rhizocola hellebori NBRC 109834.</title>
        <authorList>
            <person name="Komaki H."/>
            <person name="Tamura T."/>
        </authorList>
    </citation>
    <scope>NUCLEOTIDE SEQUENCE</scope>
    <source>
        <strain evidence="8">NBRC 109834</strain>
    </source>
</reference>
<keyword evidence="5 6" id="KW-0472">Membrane</keyword>
<keyword evidence="4 6" id="KW-1133">Transmembrane helix</keyword>
<evidence type="ECO:0000313" key="8">
    <source>
        <dbReference type="EMBL" id="GIH09192.1"/>
    </source>
</evidence>
<evidence type="ECO:0000256" key="3">
    <source>
        <dbReference type="ARBA" id="ARBA00022692"/>
    </source>
</evidence>
<dbReference type="Pfam" id="PF04138">
    <property type="entry name" value="GtrA_DPMS_TM"/>
    <property type="match status" value="1"/>
</dbReference>
<dbReference type="GO" id="GO:0005886">
    <property type="term" value="C:plasma membrane"/>
    <property type="evidence" value="ECO:0007669"/>
    <property type="project" value="TreeGrafter"/>
</dbReference>
<evidence type="ECO:0000256" key="4">
    <source>
        <dbReference type="ARBA" id="ARBA00022989"/>
    </source>
</evidence>
<dbReference type="Proteomes" id="UP000612899">
    <property type="component" value="Unassembled WGS sequence"/>
</dbReference>
<organism evidence="8 9">
    <name type="scientific">Rhizocola hellebori</name>
    <dbReference type="NCBI Taxonomy" id="1392758"/>
    <lineage>
        <taxon>Bacteria</taxon>
        <taxon>Bacillati</taxon>
        <taxon>Actinomycetota</taxon>
        <taxon>Actinomycetes</taxon>
        <taxon>Micromonosporales</taxon>
        <taxon>Micromonosporaceae</taxon>
        <taxon>Rhizocola</taxon>
    </lineage>
</organism>
<dbReference type="PANTHER" id="PTHR38459:SF1">
    <property type="entry name" value="PROPHAGE BACTOPRENOL-LINKED GLUCOSE TRANSLOCASE HOMOLOG"/>
    <property type="match status" value="1"/>
</dbReference>
<comment type="similarity">
    <text evidence="2">Belongs to the GtrA family.</text>
</comment>
<dbReference type="EMBL" id="BONY01000063">
    <property type="protein sequence ID" value="GIH09192.1"/>
    <property type="molecule type" value="Genomic_DNA"/>
</dbReference>
<dbReference type="GO" id="GO:0000271">
    <property type="term" value="P:polysaccharide biosynthetic process"/>
    <property type="evidence" value="ECO:0007669"/>
    <property type="project" value="InterPro"/>
</dbReference>
<comment type="subcellular location">
    <subcellularLocation>
        <location evidence="1">Membrane</location>
        <topology evidence="1">Multi-pass membrane protein</topology>
    </subcellularLocation>
</comment>
<dbReference type="PANTHER" id="PTHR38459">
    <property type="entry name" value="PROPHAGE BACTOPRENOL-LINKED GLUCOSE TRANSLOCASE HOMOLOG"/>
    <property type="match status" value="1"/>
</dbReference>
<evidence type="ECO:0000256" key="2">
    <source>
        <dbReference type="ARBA" id="ARBA00009399"/>
    </source>
</evidence>